<dbReference type="Gene3D" id="3.30.565.10">
    <property type="entry name" value="Histidine kinase-like ATPase, C-terminal domain"/>
    <property type="match status" value="1"/>
</dbReference>
<evidence type="ECO:0000256" key="5">
    <source>
        <dbReference type="ARBA" id="ARBA00022741"/>
    </source>
</evidence>
<feature type="transmembrane region" description="Helical" evidence="13">
    <location>
        <begin position="276"/>
        <end position="295"/>
    </location>
</feature>
<evidence type="ECO:0000256" key="13">
    <source>
        <dbReference type="SAM" id="Phobius"/>
    </source>
</evidence>
<evidence type="ECO:0000259" key="14">
    <source>
        <dbReference type="PROSITE" id="PS50109"/>
    </source>
</evidence>
<dbReference type="InterPro" id="IPR005467">
    <property type="entry name" value="His_kinase_dom"/>
</dbReference>
<dbReference type="PROSITE" id="PS50109">
    <property type="entry name" value="HIS_KIN"/>
    <property type="match status" value="1"/>
</dbReference>
<keyword evidence="3 12" id="KW-0597">Phosphoprotein</keyword>
<dbReference type="Gene3D" id="3.40.50.2300">
    <property type="match status" value="1"/>
</dbReference>
<keyword evidence="7" id="KW-0378">Hydrolase</keyword>
<accession>A0AAU8BGB5</accession>
<evidence type="ECO:0000256" key="12">
    <source>
        <dbReference type="PROSITE-ProRule" id="PRU00169"/>
    </source>
</evidence>
<comment type="subunit">
    <text evidence="10">At low DSF concentrations, interacts with RpfF.</text>
</comment>
<feature type="modified residue" description="4-aspartylphosphate" evidence="12">
    <location>
        <position position="763"/>
    </location>
</feature>
<dbReference type="InterPro" id="IPR004358">
    <property type="entry name" value="Sig_transdc_His_kin-like_C"/>
</dbReference>
<dbReference type="KEGG" id="vck:PG915_09350"/>
<evidence type="ECO:0000256" key="7">
    <source>
        <dbReference type="ARBA" id="ARBA00022801"/>
    </source>
</evidence>
<dbReference type="InterPro" id="IPR003594">
    <property type="entry name" value="HATPase_dom"/>
</dbReference>
<keyword evidence="13" id="KW-0812">Transmembrane</keyword>
<dbReference type="GO" id="GO:0005524">
    <property type="term" value="F:ATP binding"/>
    <property type="evidence" value="ECO:0007669"/>
    <property type="project" value="UniProtKB-KW"/>
</dbReference>
<dbReference type="SUPFAM" id="SSF55874">
    <property type="entry name" value="ATPase domain of HSP90 chaperone/DNA topoisomerase II/histidine kinase"/>
    <property type="match status" value="1"/>
</dbReference>
<gene>
    <name evidence="16" type="ORF">PG915_09350</name>
</gene>
<dbReference type="GO" id="GO:0000155">
    <property type="term" value="F:phosphorelay sensor kinase activity"/>
    <property type="evidence" value="ECO:0007669"/>
    <property type="project" value="InterPro"/>
</dbReference>
<dbReference type="SMART" id="SM00388">
    <property type="entry name" value="HisKA"/>
    <property type="match status" value="1"/>
</dbReference>
<dbReference type="FunFam" id="1.10.287.130:FF:000002">
    <property type="entry name" value="Two-component osmosensing histidine kinase"/>
    <property type="match status" value="1"/>
</dbReference>
<dbReference type="SUPFAM" id="SSF47384">
    <property type="entry name" value="Homodimeric domain of signal transducing histidine kinase"/>
    <property type="match status" value="1"/>
</dbReference>
<reference evidence="16" key="1">
    <citation type="submission" date="2023-01" db="EMBL/GenBank/DDBJ databases">
        <title>Vibrio sp. CB1-14 genome sequencing.</title>
        <authorList>
            <person name="Otstavnykh N."/>
            <person name="Isaeva M."/>
            <person name="Meleshko D."/>
        </authorList>
    </citation>
    <scope>NUCLEOTIDE SEQUENCE</scope>
    <source>
        <strain evidence="16">CB1-14</strain>
    </source>
</reference>
<keyword evidence="4" id="KW-0808">Transferase</keyword>
<dbReference type="AlphaFoldDB" id="A0AAU8BGB5"/>
<keyword evidence="6" id="KW-0418">Kinase</keyword>
<dbReference type="InterPro" id="IPR036890">
    <property type="entry name" value="HATPase_C_sf"/>
</dbReference>
<dbReference type="EMBL" id="CP115920">
    <property type="protein sequence ID" value="XCD14813.1"/>
    <property type="molecule type" value="Genomic_DNA"/>
</dbReference>
<evidence type="ECO:0000256" key="8">
    <source>
        <dbReference type="ARBA" id="ARBA00022840"/>
    </source>
</evidence>
<dbReference type="PANTHER" id="PTHR45339:SF1">
    <property type="entry name" value="HYBRID SIGNAL TRANSDUCTION HISTIDINE KINASE J"/>
    <property type="match status" value="1"/>
</dbReference>
<protein>
    <recommendedName>
        <fullName evidence="11">Sensory/regulatory protein RpfC</fullName>
        <ecNumber evidence="2">2.7.13.3</ecNumber>
    </recommendedName>
</protein>
<keyword evidence="13" id="KW-0472">Membrane</keyword>
<dbReference type="Pfam" id="PF02518">
    <property type="entry name" value="HATPase_c"/>
    <property type="match status" value="1"/>
</dbReference>
<dbReference type="CDD" id="cd16922">
    <property type="entry name" value="HATPase_EvgS-ArcB-TorS-like"/>
    <property type="match status" value="1"/>
</dbReference>
<dbReference type="PANTHER" id="PTHR45339">
    <property type="entry name" value="HYBRID SIGNAL TRANSDUCTION HISTIDINE KINASE J"/>
    <property type="match status" value="1"/>
</dbReference>
<feature type="domain" description="Response regulatory" evidence="15">
    <location>
        <begin position="712"/>
        <end position="833"/>
    </location>
</feature>
<dbReference type="CDD" id="cd17546">
    <property type="entry name" value="REC_hyHK_CKI1_RcsC-like"/>
    <property type="match status" value="1"/>
</dbReference>
<dbReference type="CDD" id="cd00082">
    <property type="entry name" value="HisKA"/>
    <property type="match status" value="1"/>
</dbReference>
<keyword evidence="9" id="KW-0902">Two-component regulatory system</keyword>
<dbReference type="FunFam" id="3.30.565.10:FF:000010">
    <property type="entry name" value="Sensor histidine kinase RcsC"/>
    <property type="match status" value="1"/>
</dbReference>
<evidence type="ECO:0000256" key="3">
    <source>
        <dbReference type="ARBA" id="ARBA00022553"/>
    </source>
</evidence>
<proteinExistence type="predicted"/>
<dbReference type="RefSeq" id="WP_353496284.1">
    <property type="nucleotide sequence ID" value="NZ_CP115920.1"/>
</dbReference>
<dbReference type="InterPro" id="IPR001789">
    <property type="entry name" value="Sig_transdc_resp-reg_receiver"/>
</dbReference>
<keyword evidence="13" id="KW-1133">Transmembrane helix</keyword>
<evidence type="ECO:0000256" key="2">
    <source>
        <dbReference type="ARBA" id="ARBA00012438"/>
    </source>
</evidence>
<dbReference type="GO" id="GO:0016787">
    <property type="term" value="F:hydrolase activity"/>
    <property type="evidence" value="ECO:0007669"/>
    <property type="project" value="UniProtKB-KW"/>
</dbReference>
<dbReference type="InterPro" id="IPR036097">
    <property type="entry name" value="HisK_dim/P_sf"/>
</dbReference>
<organism evidence="16">
    <name type="scientific">Vibrio chaetopteri</name>
    <dbReference type="NCBI Taxonomy" id="3016528"/>
    <lineage>
        <taxon>Bacteria</taxon>
        <taxon>Pseudomonadati</taxon>
        <taxon>Pseudomonadota</taxon>
        <taxon>Gammaproteobacteria</taxon>
        <taxon>Vibrionales</taxon>
        <taxon>Vibrionaceae</taxon>
        <taxon>Vibrio</taxon>
    </lineage>
</organism>
<dbReference type="PROSITE" id="PS50110">
    <property type="entry name" value="RESPONSE_REGULATORY"/>
    <property type="match status" value="1"/>
</dbReference>
<dbReference type="Pfam" id="PF00072">
    <property type="entry name" value="Response_reg"/>
    <property type="match status" value="1"/>
</dbReference>
<dbReference type="SMART" id="SM00448">
    <property type="entry name" value="REC"/>
    <property type="match status" value="1"/>
</dbReference>
<dbReference type="InterPro" id="IPR011006">
    <property type="entry name" value="CheY-like_superfamily"/>
</dbReference>
<dbReference type="SUPFAM" id="SSF52172">
    <property type="entry name" value="CheY-like"/>
    <property type="match status" value="1"/>
</dbReference>
<name>A0AAU8BGB5_9VIBR</name>
<keyword evidence="8 16" id="KW-0067">ATP-binding</keyword>
<evidence type="ECO:0000256" key="6">
    <source>
        <dbReference type="ARBA" id="ARBA00022777"/>
    </source>
</evidence>
<evidence type="ECO:0000313" key="16">
    <source>
        <dbReference type="EMBL" id="XCD14813.1"/>
    </source>
</evidence>
<sequence>MPDRRSDTSQSLRKILISGGCAIMVLLAIFFYIERSFDQTKQQLIELQKDVLKAANSMLMMRRHEKDFIARVENQYVEKMESEYQSILSQIGQINTGVMESGINIDYNGQQALANVDAYTQRFFILGELVVVIHGADQGQGLITHFKDKVLALEHALIRANSNNVDQIALVTKDLMYQFFSDLDPSILPRIDRNLAQLQQAITQEQLDFETFSQFQEFRLAFYALQSAYEEFGYTHQQGELGKLRATIHQLEQSLNSLFNDLPPLITAKLSDYESYRILSAIALVTAIILVLLSVTQRVTALEKQLIQARKDEAQASKAKSAFLANMSHEIRTPLNGILGMTEILSDTKLSASQKDYLETINASSQTLLMLINDILDLSKIESGHLEVCPHTTAIKETIYDTAALIAPKAQKKSLDIIIDIDPDVPDYVQADEQKVRQTLMNLASNAIKFTDTGSISFALKAIQSSDTEVSIGFSVKDTGIGIDLEKQRHVFEEFKQEDADTSKHYGGTGLGLAICAKMVEMMGGEIELQSKKGSGSQFSFTLTFKRDDHEVKNEDSLSIAYISQKPSSLLTNELQRFGCNLIQLSDVRDELFHLSTTTIIISDDAQHLAGLQKAGAPCRLVLLRDNKQGQENSDINVDGYLTVPLFGKRMMNTLRQIAADSRENVSSNKCTSDNADDCSTTVVTTAAESENTSAADTSTENNEELNRRHFKILVVEDNKVNQQIVSLNLKKLSIDFVIANNGQEAVDIYQHQHDSIGLILMDCMMPVLDGFEATKAIRDYEKSEGIKQTHIIALTASVLDDDIKRCYDSGMDDYLPKPFKRDILMEKLDARIQAS</sequence>
<keyword evidence="5" id="KW-0547">Nucleotide-binding</keyword>
<evidence type="ECO:0000256" key="9">
    <source>
        <dbReference type="ARBA" id="ARBA00023012"/>
    </source>
</evidence>
<evidence type="ECO:0000259" key="15">
    <source>
        <dbReference type="PROSITE" id="PS50110"/>
    </source>
</evidence>
<dbReference type="Gene3D" id="1.10.287.130">
    <property type="match status" value="1"/>
</dbReference>
<feature type="transmembrane region" description="Helical" evidence="13">
    <location>
        <begin position="15"/>
        <end position="33"/>
    </location>
</feature>
<dbReference type="EC" id="2.7.13.3" evidence="2"/>
<evidence type="ECO:0000256" key="4">
    <source>
        <dbReference type="ARBA" id="ARBA00022679"/>
    </source>
</evidence>
<evidence type="ECO:0000256" key="10">
    <source>
        <dbReference type="ARBA" id="ARBA00064003"/>
    </source>
</evidence>
<comment type="catalytic activity">
    <reaction evidence="1">
        <text>ATP + protein L-histidine = ADP + protein N-phospho-L-histidine.</text>
        <dbReference type="EC" id="2.7.13.3"/>
    </reaction>
</comment>
<feature type="domain" description="Histidine kinase" evidence="14">
    <location>
        <begin position="326"/>
        <end position="547"/>
    </location>
</feature>
<evidence type="ECO:0000256" key="1">
    <source>
        <dbReference type="ARBA" id="ARBA00000085"/>
    </source>
</evidence>
<dbReference type="InterPro" id="IPR003661">
    <property type="entry name" value="HisK_dim/P_dom"/>
</dbReference>
<dbReference type="PRINTS" id="PR00344">
    <property type="entry name" value="BCTRLSENSOR"/>
</dbReference>
<evidence type="ECO:0000256" key="11">
    <source>
        <dbReference type="ARBA" id="ARBA00068150"/>
    </source>
</evidence>
<dbReference type="Pfam" id="PF00512">
    <property type="entry name" value="HisKA"/>
    <property type="match status" value="1"/>
</dbReference>
<dbReference type="SMART" id="SM00387">
    <property type="entry name" value="HATPase_c"/>
    <property type="match status" value="1"/>
</dbReference>